<dbReference type="RefSeq" id="WP_275277219.1">
    <property type="nucleotide sequence ID" value="NZ_CP119108.1"/>
</dbReference>
<dbReference type="SUPFAM" id="SSF140931">
    <property type="entry name" value="Fic-like"/>
    <property type="match status" value="1"/>
</dbReference>
<sequence>MGGRWRRLTEYLDDLADPRDRALVFAASATRTQFYFDGNKRTARLMMGGELMAHGFDVVSIPNARRLEYNVALDELFTTDDATALMRFTASCALPGR</sequence>
<reference evidence="2 3" key="1">
    <citation type="submission" date="2023-03" db="EMBL/GenBank/DDBJ databases">
        <title>Genome sequence of Microbacterium sp. KACC 23027.</title>
        <authorList>
            <person name="Kim S."/>
            <person name="Heo J."/>
            <person name="Kwon S.-W."/>
        </authorList>
    </citation>
    <scope>NUCLEOTIDE SEQUENCE [LARGE SCALE GENOMIC DNA]</scope>
    <source>
        <strain evidence="2 3">KACC 23027</strain>
    </source>
</reference>
<evidence type="ECO:0000313" key="2">
    <source>
        <dbReference type="EMBL" id="WEG07881.1"/>
    </source>
</evidence>
<evidence type="ECO:0000313" key="3">
    <source>
        <dbReference type="Proteomes" id="UP001214553"/>
    </source>
</evidence>
<dbReference type="InterPro" id="IPR036597">
    <property type="entry name" value="Fido-like_dom_sf"/>
</dbReference>
<dbReference type="EMBL" id="CP119108">
    <property type="protein sequence ID" value="WEG07881.1"/>
    <property type="molecule type" value="Genomic_DNA"/>
</dbReference>
<organism evidence="2 3">
    <name type="scientific">Microbacterium horticulturae</name>
    <dbReference type="NCBI Taxonomy" id="3028316"/>
    <lineage>
        <taxon>Bacteria</taxon>
        <taxon>Bacillati</taxon>
        <taxon>Actinomycetota</taxon>
        <taxon>Actinomycetes</taxon>
        <taxon>Micrococcales</taxon>
        <taxon>Microbacteriaceae</taxon>
        <taxon>Microbacterium</taxon>
    </lineage>
</organism>
<dbReference type="InterPro" id="IPR003812">
    <property type="entry name" value="Fido"/>
</dbReference>
<evidence type="ECO:0000259" key="1">
    <source>
        <dbReference type="PROSITE" id="PS51459"/>
    </source>
</evidence>
<feature type="domain" description="Fido" evidence="1">
    <location>
        <begin position="1"/>
        <end position="91"/>
    </location>
</feature>
<protein>
    <recommendedName>
        <fullName evidence="1">Fido domain-containing protein</fullName>
    </recommendedName>
</protein>
<proteinExistence type="predicted"/>
<dbReference type="Gene3D" id="1.10.3290.10">
    <property type="entry name" value="Fido-like domain"/>
    <property type="match status" value="1"/>
</dbReference>
<accession>A0ABY8BUN3</accession>
<dbReference type="Proteomes" id="UP001214553">
    <property type="component" value="Chromosome"/>
</dbReference>
<keyword evidence="3" id="KW-1185">Reference proteome</keyword>
<gene>
    <name evidence="2" type="ORF">PU630_11580</name>
</gene>
<dbReference type="PROSITE" id="PS51459">
    <property type="entry name" value="FIDO"/>
    <property type="match status" value="1"/>
</dbReference>
<name>A0ABY8BUN3_9MICO</name>